<feature type="non-terminal residue" evidence="2">
    <location>
        <position position="118"/>
    </location>
</feature>
<evidence type="ECO:0000313" key="2">
    <source>
        <dbReference type="EMBL" id="KAJ7083678.1"/>
    </source>
</evidence>
<evidence type="ECO:0000259" key="1">
    <source>
        <dbReference type="Pfam" id="PF17667"/>
    </source>
</evidence>
<reference evidence="2" key="1">
    <citation type="submission" date="2023-03" db="EMBL/GenBank/DDBJ databases">
        <title>Massive genome expansion in bonnet fungi (Mycena s.s.) driven by repeated elements and novel gene families across ecological guilds.</title>
        <authorList>
            <consortium name="Lawrence Berkeley National Laboratory"/>
            <person name="Harder C.B."/>
            <person name="Miyauchi S."/>
            <person name="Viragh M."/>
            <person name="Kuo A."/>
            <person name="Thoen E."/>
            <person name="Andreopoulos B."/>
            <person name="Lu D."/>
            <person name="Skrede I."/>
            <person name="Drula E."/>
            <person name="Henrissat B."/>
            <person name="Morin E."/>
            <person name="Kohler A."/>
            <person name="Barry K."/>
            <person name="LaButti K."/>
            <person name="Morin E."/>
            <person name="Salamov A."/>
            <person name="Lipzen A."/>
            <person name="Mereny Z."/>
            <person name="Hegedus B."/>
            <person name="Baldrian P."/>
            <person name="Stursova M."/>
            <person name="Weitz H."/>
            <person name="Taylor A."/>
            <person name="Grigoriev I.V."/>
            <person name="Nagy L.G."/>
            <person name="Martin F."/>
            <person name="Kauserud H."/>
        </authorList>
    </citation>
    <scope>NUCLEOTIDE SEQUENCE</scope>
    <source>
        <strain evidence="2">CBHHK173m</strain>
    </source>
</reference>
<accession>A0AAD6XS61</accession>
<proteinExistence type="predicted"/>
<name>A0AAD6XS61_9AGAR</name>
<dbReference type="Pfam" id="PF17667">
    <property type="entry name" value="Pkinase_fungal"/>
    <property type="match status" value="1"/>
</dbReference>
<sequence length="118" mass="13034">MYQSCTADSESKNCSAAGLKKRNTRTMVTVYTGLPLRNARGPRDLLEALVHAMIGYINLLDQDYQHHDISSGNILLVQPFEVASSSDEMCGSTFLVLYSHIVSPVQSRGQGFLRDPEV</sequence>
<keyword evidence="3" id="KW-1185">Reference proteome</keyword>
<dbReference type="Proteomes" id="UP001222325">
    <property type="component" value="Unassembled WGS sequence"/>
</dbReference>
<dbReference type="EMBL" id="JARJCN010000040">
    <property type="protein sequence ID" value="KAJ7083678.1"/>
    <property type="molecule type" value="Genomic_DNA"/>
</dbReference>
<dbReference type="AlphaFoldDB" id="A0AAD6XS61"/>
<evidence type="ECO:0000313" key="3">
    <source>
        <dbReference type="Proteomes" id="UP001222325"/>
    </source>
</evidence>
<organism evidence="2 3">
    <name type="scientific">Mycena belliarum</name>
    <dbReference type="NCBI Taxonomy" id="1033014"/>
    <lineage>
        <taxon>Eukaryota</taxon>
        <taxon>Fungi</taxon>
        <taxon>Dikarya</taxon>
        <taxon>Basidiomycota</taxon>
        <taxon>Agaricomycotina</taxon>
        <taxon>Agaricomycetes</taxon>
        <taxon>Agaricomycetidae</taxon>
        <taxon>Agaricales</taxon>
        <taxon>Marasmiineae</taxon>
        <taxon>Mycenaceae</taxon>
        <taxon>Mycena</taxon>
    </lineage>
</organism>
<protein>
    <recommendedName>
        <fullName evidence="1">Fungal-type protein kinase domain-containing protein</fullName>
    </recommendedName>
</protein>
<comment type="caution">
    <text evidence="2">The sequence shown here is derived from an EMBL/GenBank/DDBJ whole genome shotgun (WGS) entry which is preliminary data.</text>
</comment>
<gene>
    <name evidence="2" type="ORF">B0H15DRAFT_850376</name>
</gene>
<feature type="domain" description="Fungal-type protein kinase" evidence="1">
    <location>
        <begin position="14"/>
        <end position="79"/>
    </location>
</feature>
<dbReference type="InterPro" id="IPR040976">
    <property type="entry name" value="Pkinase_fungal"/>
</dbReference>